<dbReference type="PANTHER" id="PTHR21494:SF0">
    <property type="entry name" value="ACTIVATING SIGNAL COINTEGRATOR 1 COMPLEX SUBUNIT 2"/>
    <property type="match status" value="1"/>
</dbReference>
<dbReference type="InterPro" id="IPR052586">
    <property type="entry name" value="ASCC2"/>
</dbReference>
<feature type="compositionally biased region" description="Basic and acidic residues" evidence="1">
    <location>
        <begin position="604"/>
        <end position="620"/>
    </location>
</feature>
<feature type="compositionally biased region" description="Polar residues" evidence="1">
    <location>
        <begin position="674"/>
        <end position="687"/>
    </location>
</feature>
<dbReference type="PROSITE" id="PS51140">
    <property type="entry name" value="CUE"/>
    <property type="match status" value="1"/>
</dbReference>
<dbReference type="SUPFAM" id="SSF46934">
    <property type="entry name" value="UBA-like"/>
    <property type="match status" value="1"/>
</dbReference>
<feature type="compositionally biased region" description="Polar residues" evidence="1">
    <location>
        <begin position="28"/>
        <end position="37"/>
    </location>
</feature>
<feature type="region of interest" description="Disordered" evidence="1">
    <location>
        <begin position="1"/>
        <end position="74"/>
    </location>
</feature>
<dbReference type="GO" id="GO:0043130">
    <property type="term" value="F:ubiquitin binding"/>
    <property type="evidence" value="ECO:0007669"/>
    <property type="project" value="InterPro"/>
</dbReference>
<sequence length="803" mass="89229">MSNRYTHNKNEGSRGAFNPRKQQFVPKNPNSSAQKLSDSLRHSDSGAVASSATAGNRLTRKDGASVPNQTRSGNFVKYLPHDEAVASGLAADEGGLDPIESQRVVDLLNRELSRLLKLNPREFWKEVASDTSLHDFLESFLKSRTRWYDFPYRGARGIVAGTIVGEYELSRRVYMVLYRISSSRDPGAKAGDSLSPKDHAVLLQEKKLLDMPKLLDICAIYGHENEDLTRNLVVNSVKAQPRIYDDFSSVLTHFLSIAHTMYQRCTSSLEVLFSVHDGQDQGSRRLHTDYLEVMDFLNDAIISMDTFVGAYKHAAIFFSFSVETSYGNEELISTLAQLHDSLLPSLKRGFQLLFASESGRNDISADLRTNVAVSLKMLSIRIVNFGWKLLYLCYLSDDAFDVGLPLQSATKIFPAQVEDPLVRAEIIIQTFREVIAFSVNQDGKGKTFLQHMEENYKLLDRIDLLLNKGNVLHVPGHVIELPTDEDSAILESKISQIKDLFPNYGKGFLSACLEVYNQNPEEVIQRILEETLHKDLQLLDTSLEDRPPPKASSLSAHDKGKGKLLDSTVTAAPSNISPAVVKQQNSSTQVSSSSSSTVGRYVRKSTDDLPDSHTLDSRGHKDVAKTAALVSQLEYDDEYDDSFDDLGLSVADSGYEDTELLGDKSDSTIEKPHQTSNKVPNTSNSKWGSRKKPQYFVKDGKNYSYKVAGSVAVANYDEAASFSQAQRESVYGLGRGGNVPQGGHRRFIEPAESKEDEEVIADAEEGGRGRGRGSQRGRGRGGGRNHYRKDQAMKKHFSPLTRY</sequence>
<evidence type="ECO:0000313" key="4">
    <source>
        <dbReference type="Proteomes" id="UP000077755"/>
    </source>
</evidence>
<keyword evidence="4" id="KW-1185">Reference proteome</keyword>
<name>A0AAF1ATL8_DAUCS</name>
<feature type="compositionally biased region" description="Acidic residues" evidence="1">
    <location>
        <begin position="754"/>
        <end position="764"/>
    </location>
</feature>
<feature type="region of interest" description="Disordered" evidence="1">
    <location>
        <begin position="735"/>
        <end position="803"/>
    </location>
</feature>
<evidence type="ECO:0000256" key="1">
    <source>
        <dbReference type="SAM" id="MobiDB-lite"/>
    </source>
</evidence>
<dbReference type="Proteomes" id="UP000077755">
    <property type="component" value="Chromosome 3"/>
</dbReference>
<dbReference type="EMBL" id="CP093345">
    <property type="protein sequence ID" value="WOG91905.1"/>
    <property type="molecule type" value="Genomic_DNA"/>
</dbReference>
<dbReference type="InterPro" id="IPR003892">
    <property type="entry name" value="CUE"/>
</dbReference>
<evidence type="ECO:0000313" key="3">
    <source>
        <dbReference type="EMBL" id="WOG91905.1"/>
    </source>
</evidence>
<feature type="compositionally biased region" description="Low complexity" evidence="1">
    <location>
        <begin position="586"/>
        <end position="598"/>
    </location>
</feature>
<reference evidence="3" key="2">
    <citation type="submission" date="2022-03" db="EMBL/GenBank/DDBJ databases">
        <title>Draft title - Genomic analysis of global carrot germplasm unveils the trajectory of domestication and the origin of high carotenoid orange carrot.</title>
        <authorList>
            <person name="Iorizzo M."/>
            <person name="Ellison S."/>
            <person name="Senalik D."/>
            <person name="Macko-Podgorni A."/>
            <person name="Grzebelus D."/>
            <person name="Bostan H."/>
            <person name="Rolling W."/>
            <person name="Curaba J."/>
            <person name="Simon P."/>
        </authorList>
    </citation>
    <scope>NUCLEOTIDE SEQUENCE</scope>
    <source>
        <tissue evidence="3">Leaf</tissue>
    </source>
</reference>
<proteinExistence type="predicted"/>
<dbReference type="AlphaFoldDB" id="A0AAF1ATL8"/>
<dbReference type="SMART" id="SM00546">
    <property type="entry name" value="CUE"/>
    <property type="match status" value="1"/>
</dbReference>
<accession>A0AAF1ATL8</accession>
<feature type="region of interest" description="Disordered" evidence="1">
    <location>
        <begin position="578"/>
        <end position="620"/>
    </location>
</feature>
<feature type="region of interest" description="Disordered" evidence="1">
    <location>
        <begin position="542"/>
        <end position="561"/>
    </location>
</feature>
<dbReference type="PANTHER" id="PTHR21494">
    <property type="entry name" value="ACTIVATING SIGNAL COINTEGRATOR 1 COMPLEX SUBUNIT 2 ASC-1 COMPLEX SUBUNIT P100"/>
    <property type="match status" value="1"/>
</dbReference>
<dbReference type="Gene3D" id="1.10.8.10">
    <property type="entry name" value="DNA helicase RuvA subunit, C-terminal domain"/>
    <property type="match status" value="1"/>
</dbReference>
<gene>
    <name evidence="3" type="ORF">DCAR_0311160</name>
</gene>
<evidence type="ECO:0000259" key="2">
    <source>
        <dbReference type="PROSITE" id="PS51140"/>
    </source>
</evidence>
<dbReference type="InterPro" id="IPR041800">
    <property type="entry name" value="ASCC2_CUE"/>
</dbReference>
<feature type="compositionally biased region" description="Basic residues" evidence="1">
    <location>
        <begin position="769"/>
        <end position="787"/>
    </location>
</feature>
<reference evidence="3" key="1">
    <citation type="journal article" date="2016" name="Nat. Genet.">
        <title>A high-quality carrot genome assembly provides new insights into carotenoid accumulation and asterid genome evolution.</title>
        <authorList>
            <person name="Iorizzo M."/>
            <person name="Ellison S."/>
            <person name="Senalik D."/>
            <person name="Zeng P."/>
            <person name="Satapoomin P."/>
            <person name="Huang J."/>
            <person name="Bowman M."/>
            <person name="Iovene M."/>
            <person name="Sanseverino W."/>
            <person name="Cavagnaro P."/>
            <person name="Yildiz M."/>
            <person name="Macko-Podgorni A."/>
            <person name="Moranska E."/>
            <person name="Grzebelus E."/>
            <person name="Grzebelus D."/>
            <person name="Ashrafi H."/>
            <person name="Zheng Z."/>
            <person name="Cheng S."/>
            <person name="Spooner D."/>
            <person name="Van Deynze A."/>
            <person name="Simon P."/>
        </authorList>
    </citation>
    <scope>NUCLEOTIDE SEQUENCE</scope>
    <source>
        <tissue evidence="3">Leaf</tissue>
    </source>
</reference>
<feature type="compositionally biased region" description="Basic and acidic residues" evidence="1">
    <location>
        <begin position="661"/>
        <end position="673"/>
    </location>
</feature>
<protein>
    <recommendedName>
        <fullName evidence="2">CUE domain-containing protein</fullName>
    </recommendedName>
</protein>
<dbReference type="CDD" id="cd14364">
    <property type="entry name" value="CUE_ASCC2"/>
    <property type="match status" value="1"/>
</dbReference>
<dbReference type="Pfam" id="PF02845">
    <property type="entry name" value="CUE"/>
    <property type="match status" value="1"/>
</dbReference>
<feature type="domain" description="CUE" evidence="2">
    <location>
        <begin position="489"/>
        <end position="532"/>
    </location>
</feature>
<organism evidence="3 4">
    <name type="scientific">Daucus carota subsp. sativus</name>
    <name type="common">Carrot</name>
    <dbReference type="NCBI Taxonomy" id="79200"/>
    <lineage>
        <taxon>Eukaryota</taxon>
        <taxon>Viridiplantae</taxon>
        <taxon>Streptophyta</taxon>
        <taxon>Embryophyta</taxon>
        <taxon>Tracheophyta</taxon>
        <taxon>Spermatophyta</taxon>
        <taxon>Magnoliopsida</taxon>
        <taxon>eudicotyledons</taxon>
        <taxon>Gunneridae</taxon>
        <taxon>Pentapetalae</taxon>
        <taxon>asterids</taxon>
        <taxon>campanulids</taxon>
        <taxon>Apiales</taxon>
        <taxon>Apiaceae</taxon>
        <taxon>Apioideae</taxon>
        <taxon>Scandiceae</taxon>
        <taxon>Daucinae</taxon>
        <taxon>Daucus</taxon>
        <taxon>Daucus sect. Daucus</taxon>
    </lineage>
</organism>
<dbReference type="InterPro" id="IPR009060">
    <property type="entry name" value="UBA-like_sf"/>
</dbReference>
<feature type="region of interest" description="Disordered" evidence="1">
    <location>
        <begin position="658"/>
        <end position="691"/>
    </location>
</feature>